<keyword evidence="4" id="KW-1185">Reference proteome</keyword>
<dbReference type="OrthoDB" id="5470953at2"/>
<dbReference type="InterPro" id="IPR002048">
    <property type="entry name" value="EF_hand_dom"/>
</dbReference>
<dbReference type="PROSITE" id="PS00018">
    <property type="entry name" value="EF_HAND_1"/>
    <property type="match status" value="2"/>
</dbReference>
<evidence type="ECO:0000256" key="1">
    <source>
        <dbReference type="SAM" id="SignalP"/>
    </source>
</evidence>
<feature type="domain" description="EF-hand" evidence="2">
    <location>
        <begin position="41"/>
        <end position="69"/>
    </location>
</feature>
<proteinExistence type="predicted"/>
<evidence type="ECO:0000259" key="2">
    <source>
        <dbReference type="PROSITE" id="PS50222"/>
    </source>
</evidence>
<comment type="caution">
    <text evidence="3">The sequence shown here is derived from an EMBL/GenBank/DDBJ whole genome shotgun (WGS) entry which is preliminary data.</text>
</comment>
<feature type="chain" id="PRO_5002654406" description="EF-hand domain-containing protein" evidence="1">
    <location>
        <begin position="21"/>
        <end position="108"/>
    </location>
</feature>
<dbReference type="RefSeq" id="WP_005860797.1">
    <property type="nucleotide sequence ID" value="NZ_AAYA01000010.1"/>
</dbReference>
<keyword evidence="1" id="KW-0732">Signal</keyword>
<dbReference type="Pfam" id="PF13202">
    <property type="entry name" value="EF-hand_5"/>
    <property type="match status" value="2"/>
</dbReference>
<gene>
    <name evidence="3" type="ORF">SSE37_06294</name>
</gene>
<dbReference type="InterPro" id="IPR011992">
    <property type="entry name" value="EF-hand-dom_pair"/>
</dbReference>
<dbReference type="Proteomes" id="UP000005713">
    <property type="component" value="Unassembled WGS sequence"/>
</dbReference>
<dbReference type="EMBL" id="AAYA01000010">
    <property type="protein sequence ID" value="EBA07224.1"/>
    <property type="molecule type" value="Genomic_DNA"/>
</dbReference>
<dbReference type="PROSITE" id="PS50222">
    <property type="entry name" value="EF_HAND_2"/>
    <property type="match status" value="1"/>
</dbReference>
<dbReference type="GO" id="GO:0005509">
    <property type="term" value="F:calcium ion binding"/>
    <property type="evidence" value="ECO:0007669"/>
    <property type="project" value="InterPro"/>
</dbReference>
<accession>A3K674</accession>
<organism evidence="3 4">
    <name type="scientific">Sagittula stellata (strain ATCC 700073 / DSM 11524 / E-37)</name>
    <dbReference type="NCBI Taxonomy" id="388399"/>
    <lineage>
        <taxon>Bacteria</taxon>
        <taxon>Pseudomonadati</taxon>
        <taxon>Pseudomonadota</taxon>
        <taxon>Alphaproteobacteria</taxon>
        <taxon>Rhodobacterales</taxon>
        <taxon>Roseobacteraceae</taxon>
        <taxon>Sagittula</taxon>
    </lineage>
</organism>
<dbReference type="AlphaFoldDB" id="A3K674"/>
<evidence type="ECO:0000313" key="4">
    <source>
        <dbReference type="Proteomes" id="UP000005713"/>
    </source>
</evidence>
<sequence length="108" mass="11000">MKTAALTAAALAALTLPAFAQSTTMDSDMGAESPMPGADVAVMEQMDADADGFVTLAEVQAVFPDVQAEVFDEADVDADGLLNADEVVIAQADGLLPEEPVDDGSIKG</sequence>
<evidence type="ECO:0000313" key="3">
    <source>
        <dbReference type="EMBL" id="EBA07224.1"/>
    </source>
</evidence>
<dbReference type="Gene3D" id="1.10.238.10">
    <property type="entry name" value="EF-hand"/>
    <property type="match status" value="1"/>
</dbReference>
<name>A3K674_SAGS3</name>
<feature type="signal peptide" evidence="1">
    <location>
        <begin position="1"/>
        <end position="20"/>
    </location>
</feature>
<protein>
    <recommendedName>
        <fullName evidence="2">EF-hand domain-containing protein</fullName>
    </recommendedName>
</protein>
<dbReference type="SUPFAM" id="SSF47473">
    <property type="entry name" value="EF-hand"/>
    <property type="match status" value="1"/>
</dbReference>
<reference evidence="3 4" key="1">
    <citation type="submission" date="2006-06" db="EMBL/GenBank/DDBJ databases">
        <authorList>
            <person name="Moran M.A."/>
            <person name="Ferriera S."/>
            <person name="Johnson J."/>
            <person name="Kravitz S."/>
            <person name="Beeson K."/>
            <person name="Sutton G."/>
            <person name="Rogers Y.-H."/>
            <person name="Friedman R."/>
            <person name="Frazier M."/>
            <person name="Venter J.C."/>
        </authorList>
    </citation>
    <scope>NUCLEOTIDE SEQUENCE [LARGE SCALE GENOMIC DNA]</scope>
    <source>
        <strain evidence="3 4">E-37</strain>
    </source>
</reference>
<dbReference type="InterPro" id="IPR018247">
    <property type="entry name" value="EF_Hand_1_Ca_BS"/>
</dbReference>